<dbReference type="SUPFAM" id="SSF109755">
    <property type="entry name" value="PhoU-like"/>
    <property type="match status" value="1"/>
</dbReference>
<evidence type="ECO:0000256" key="2">
    <source>
        <dbReference type="ARBA" id="ARBA00022592"/>
    </source>
</evidence>
<proteinExistence type="inferred from homology"/>
<dbReference type="InterPro" id="IPR028366">
    <property type="entry name" value="PhoU"/>
</dbReference>
<evidence type="ECO:0000313" key="6">
    <source>
        <dbReference type="Proteomes" id="UP000838100"/>
    </source>
</evidence>
<dbReference type="NCBIfam" id="TIGR02135">
    <property type="entry name" value="phoU_full"/>
    <property type="match status" value="1"/>
</dbReference>
<name>A0ABM9AE62_9GAMM</name>
<comment type="similarity">
    <text evidence="1 3">Belongs to the PhoU family.</text>
</comment>
<keyword evidence="2 3" id="KW-0592">Phosphate transport</keyword>
<evidence type="ECO:0000256" key="3">
    <source>
        <dbReference type="PIRNR" id="PIRNR003107"/>
    </source>
</evidence>
<dbReference type="EMBL" id="CAKLPX010000001">
    <property type="protein sequence ID" value="CAH0991349.1"/>
    <property type="molecule type" value="Genomic_DNA"/>
</dbReference>
<feature type="domain" description="PhoU" evidence="4">
    <location>
        <begin position="22"/>
        <end position="110"/>
    </location>
</feature>
<evidence type="ECO:0000313" key="5">
    <source>
        <dbReference type="EMBL" id="CAH0991349.1"/>
    </source>
</evidence>
<dbReference type="PIRSF" id="PIRSF003107">
    <property type="entry name" value="PhoU"/>
    <property type="match status" value="1"/>
</dbReference>
<comment type="subunit">
    <text evidence="3">Homodimer.</text>
</comment>
<comment type="caution">
    <text evidence="5">The sequence shown here is derived from an EMBL/GenBank/DDBJ whole genome shotgun (WGS) entry which is preliminary data.</text>
</comment>
<dbReference type="RefSeq" id="WP_237444000.1">
    <property type="nucleotide sequence ID" value="NZ_CAKLPX010000001.1"/>
</dbReference>
<evidence type="ECO:0000256" key="1">
    <source>
        <dbReference type="ARBA" id="ARBA00008107"/>
    </source>
</evidence>
<sequence length="234" mass="26125">MSLKNHIYSQYDEELMALNDDIYRMGVLVGKQLVAAVSALSTNDQALASKVRAAEREIDQLEIIVDDKCAHILAVRQPAARDLRLILSISRIARDLERAGDEANKIAKIVENLKSRNEVFADGRLKKMANDVNAQLERALSAFSNGDVGMAVDVIRSDKRIDQQYGKGIHDAMKMMSEDSDSIESVMEIIWTLRSIERVGDHALNVAEQAIYYKLGKDIRHVSVKSLLDDIAQS</sequence>
<keyword evidence="6" id="KW-1185">Reference proteome</keyword>
<comment type="subcellular location">
    <subcellularLocation>
        <location evidence="3">Cytoplasm</location>
    </subcellularLocation>
</comment>
<dbReference type="InterPro" id="IPR038078">
    <property type="entry name" value="PhoU-like_sf"/>
</dbReference>
<reference evidence="5" key="1">
    <citation type="submission" date="2021-12" db="EMBL/GenBank/DDBJ databases">
        <authorList>
            <person name="Rodrigo-Torres L."/>
            <person name="Arahal R. D."/>
            <person name="Lucena T."/>
        </authorList>
    </citation>
    <scope>NUCLEOTIDE SEQUENCE</scope>
    <source>
        <strain evidence="5">CECT 8267</strain>
    </source>
</reference>
<dbReference type="PANTHER" id="PTHR42930">
    <property type="entry name" value="PHOSPHATE-SPECIFIC TRANSPORT SYSTEM ACCESSORY PROTEIN PHOU"/>
    <property type="match status" value="1"/>
</dbReference>
<gene>
    <name evidence="5" type="primary">phoU</name>
    <name evidence="5" type="ORF">SIN8267_01452</name>
</gene>
<keyword evidence="3" id="KW-0813">Transport</keyword>
<accession>A0ABM9AE62</accession>
<organism evidence="5 6">
    <name type="scientific">Sinobacterium norvegicum</name>
    <dbReference type="NCBI Taxonomy" id="1641715"/>
    <lineage>
        <taxon>Bacteria</taxon>
        <taxon>Pseudomonadati</taxon>
        <taxon>Pseudomonadota</taxon>
        <taxon>Gammaproteobacteria</taxon>
        <taxon>Cellvibrionales</taxon>
        <taxon>Spongiibacteraceae</taxon>
        <taxon>Sinobacterium</taxon>
    </lineage>
</organism>
<dbReference type="InterPro" id="IPR026022">
    <property type="entry name" value="PhoU_dom"/>
</dbReference>
<evidence type="ECO:0000259" key="4">
    <source>
        <dbReference type="Pfam" id="PF01895"/>
    </source>
</evidence>
<keyword evidence="3" id="KW-0963">Cytoplasm</keyword>
<feature type="domain" description="PhoU" evidence="4">
    <location>
        <begin position="125"/>
        <end position="209"/>
    </location>
</feature>
<comment type="function">
    <text evidence="3">Plays a role in the regulation of phosphate uptake.</text>
</comment>
<dbReference type="Proteomes" id="UP000838100">
    <property type="component" value="Unassembled WGS sequence"/>
</dbReference>
<protein>
    <recommendedName>
        <fullName evidence="3">Phosphate-specific transport system accessory protein PhoU</fullName>
    </recommendedName>
</protein>
<dbReference type="Gene3D" id="1.20.58.220">
    <property type="entry name" value="Phosphate transport system protein phou homolog 2, domain 2"/>
    <property type="match status" value="1"/>
</dbReference>
<dbReference type="Pfam" id="PF01895">
    <property type="entry name" value="PhoU"/>
    <property type="match status" value="2"/>
</dbReference>
<dbReference type="PANTHER" id="PTHR42930:SF3">
    <property type="entry name" value="PHOSPHATE-SPECIFIC TRANSPORT SYSTEM ACCESSORY PROTEIN PHOU"/>
    <property type="match status" value="1"/>
</dbReference>